<proteinExistence type="predicted"/>
<accession>A0A9P6WXW2</accession>
<gene>
    <name evidence="1" type="ORF">G6F64_012240</name>
</gene>
<dbReference type="OrthoDB" id="2204877at2759"/>
<dbReference type="AlphaFoldDB" id="A0A9P6WXW2"/>
<sequence>MENLNNWHLPFDARPGTDITTKLILSNKTVINTVVQNLLGSNIPNNTYITNSAEWADGKRSDLLYTPRNGVTIDLPPILIEVQNRVDQQFTLRLINYCANAYDRYEVLPIVLVFVVGKFANTTFEKKFVKKANTPYILETQCEHWANSVNFVSAISIQDYIQDSMDPFLALIYFTTSQA</sequence>
<protein>
    <submittedName>
        <fullName evidence="1">Uncharacterized protein</fullName>
    </submittedName>
</protein>
<organism evidence="1 2">
    <name type="scientific">Rhizopus oryzae</name>
    <name type="common">Mucormycosis agent</name>
    <name type="synonym">Rhizopus arrhizus var. delemar</name>
    <dbReference type="NCBI Taxonomy" id="64495"/>
    <lineage>
        <taxon>Eukaryota</taxon>
        <taxon>Fungi</taxon>
        <taxon>Fungi incertae sedis</taxon>
        <taxon>Mucoromycota</taxon>
        <taxon>Mucoromycotina</taxon>
        <taxon>Mucoromycetes</taxon>
        <taxon>Mucorales</taxon>
        <taxon>Mucorineae</taxon>
        <taxon>Rhizopodaceae</taxon>
        <taxon>Rhizopus</taxon>
    </lineage>
</organism>
<keyword evidence="2" id="KW-1185">Reference proteome</keyword>
<dbReference type="Proteomes" id="UP000716291">
    <property type="component" value="Unassembled WGS sequence"/>
</dbReference>
<reference evidence="1" key="1">
    <citation type="journal article" date="2020" name="Microb. Genom.">
        <title>Genetic diversity of clinical and environmental Mucorales isolates obtained from an investigation of mucormycosis cases among solid organ transplant recipients.</title>
        <authorList>
            <person name="Nguyen M.H."/>
            <person name="Kaul D."/>
            <person name="Muto C."/>
            <person name="Cheng S.J."/>
            <person name="Richter R.A."/>
            <person name="Bruno V.M."/>
            <person name="Liu G."/>
            <person name="Beyhan S."/>
            <person name="Sundermann A.J."/>
            <person name="Mounaud S."/>
            <person name="Pasculle A.W."/>
            <person name="Nierman W.C."/>
            <person name="Driscoll E."/>
            <person name="Cumbie R."/>
            <person name="Clancy C.J."/>
            <person name="Dupont C.L."/>
        </authorList>
    </citation>
    <scope>NUCLEOTIDE SEQUENCE</scope>
    <source>
        <strain evidence="1">GL11</strain>
    </source>
</reference>
<evidence type="ECO:0000313" key="1">
    <source>
        <dbReference type="EMBL" id="KAG1300945.1"/>
    </source>
</evidence>
<evidence type="ECO:0000313" key="2">
    <source>
        <dbReference type="Proteomes" id="UP000716291"/>
    </source>
</evidence>
<dbReference type="EMBL" id="JAANQT010003566">
    <property type="protein sequence ID" value="KAG1300945.1"/>
    <property type="molecule type" value="Genomic_DNA"/>
</dbReference>
<comment type="caution">
    <text evidence="1">The sequence shown here is derived from an EMBL/GenBank/DDBJ whole genome shotgun (WGS) entry which is preliminary data.</text>
</comment>
<name>A0A9P6WXW2_RHIOR</name>